<sequence>MTCHYGKRFCVITFAGQGRVNQLGGVFINGRPLPNHIRLKIVEMAAAGVRPCVISRQLRVSHGCVSKILNRYQETGSIRPGVIGGSKPRVATPEVEARIEDLRRQNPGIFSWEIREKLIKQDGVCDKASAPSVSSITRLLRGPANQTRPGDDLRRNHSIDGILAGSSGDDSDTESEPGIALKRKQRRSRTTFTGEQLEQLEAAFHRTQYPDVYTREELAQKTKLTEARVQVWFSNRRARLRKQLNSQQLNAFNMSLPFQTQHYGNGAESYQSYGQASVAAAAATTAGYSQHYNYGENYYAAQQQWPRATPDNYGLFNASHYGSSNLASNLTSTNLNLGSLGGSVSPTGSNMSACMVQGGASSSGVPVSTGMAPHVTPHSPSEAKSGYPYLGSIDSQVCGRVMGPFSSRSNRVPGTNSQRTTSTSCQGHREIIGGGGEASHGLPIGRTRRIISEGFSDPPSVSSISRLLRGGRPGDDGKKDYTINGILRGGKVIIERRLFVEKGTGLWQIKENSAPSSQLPLHGPPTTPTKRSCLGEYPTRPNCRCGDDSDTESEPGIQLKRKQRRSRTTFTSEQLEQLEAAFQRAQYPDVYSREELAQRTGLTEARIQVWFSNRRARLRKHTGNIQHPMTNLQLTTCQYAAASHELVQVPQVPQMPGGIPQVPTTLHHSPTTLHQAPNSVHQVSGSTAVAQMASTMAQVPTTSSALQGHAVTISGHIGSLPAHAASVQLAQVSAMQPPVAHGAPSLSHNAGNTDWSRAQFGWGQLNHFQSSDYGNHQHGSSQSTQSSSTPNTAGTTPEWYDQGYDYAQHTQLNYHRSMGGIF</sequence>
<dbReference type="PANTHER" id="PTHR45636:SF3">
    <property type="entry name" value="PROTEIN GOOSEBERRY-RELATED"/>
    <property type="match status" value="1"/>
</dbReference>
<dbReference type="EMBL" id="KQ980934">
    <property type="protein sequence ID" value="KYN11343.1"/>
    <property type="molecule type" value="Genomic_DNA"/>
</dbReference>
<comment type="subcellular location">
    <subcellularLocation>
        <location evidence="1 10 11">Nucleus</location>
    </subcellularLocation>
</comment>
<feature type="region of interest" description="Disordered" evidence="12">
    <location>
        <begin position="406"/>
        <end position="426"/>
    </location>
</feature>
<evidence type="ECO:0000256" key="10">
    <source>
        <dbReference type="PROSITE-ProRule" id="PRU00108"/>
    </source>
</evidence>
<evidence type="ECO:0000256" key="9">
    <source>
        <dbReference type="ARBA" id="ARBA00023242"/>
    </source>
</evidence>
<dbReference type="CDD" id="cd00086">
    <property type="entry name" value="homeodomain"/>
    <property type="match status" value="2"/>
</dbReference>
<dbReference type="GO" id="GO:0009791">
    <property type="term" value="P:post-embryonic development"/>
    <property type="evidence" value="ECO:0007669"/>
    <property type="project" value="UniProtKB-ARBA"/>
</dbReference>
<dbReference type="GO" id="GO:0005634">
    <property type="term" value="C:nucleus"/>
    <property type="evidence" value="ECO:0007669"/>
    <property type="project" value="UniProtKB-SubCell"/>
</dbReference>
<keyword evidence="8" id="KW-0804">Transcription</keyword>
<dbReference type="PRINTS" id="PR00027">
    <property type="entry name" value="PAIREDBOX"/>
</dbReference>
<feature type="region of interest" description="Disordered" evidence="12">
    <location>
        <begin position="769"/>
        <end position="800"/>
    </location>
</feature>
<dbReference type="FunFam" id="1.10.10.10:FF:000031">
    <property type="entry name" value="Paired box protein Pax-7"/>
    <property type="match status" value="1"/>
</dbReference>
<dbReference type="SMART" id="SM00351">
    <property type="entry name" value="PAX"/>
    <property type="match status" value="1"/>
</dbReference>
<dbReference type="Pfam" id="PF00292">
    <property type="entry name" value="PAX"/>
    <property type="match status" value="1"/>
</dbReference>
<keyword evidence="6 10" id="KW-0238">DNA-binding</keyword>
<feature type="compositionally biased region" description="Polar residues" evidence="12">
    <location>
        <begin position="769"/>
        <end position="779"/>
    </location>
</feature>
<feature type="compositionally biased region" description="Low complexity" evidence="12">
    <location>
        <begin position="780"/>
        <end position="789"/>
    </location>
</feature>
<dbReference type="InterPro" id="IPR001523">
    <property type="entry name" value="Paired_dom"/>
</dbReference>
<feature type="DNA-binding region" description="Homeobox" evidence="10">
    <location>
        <begin position="185"/>
        <end position="244"/>
    </location>
</feature>
<keyword evidence="9 10" id="KW-0539">Nucleus</keyword>
<name>A0A195DEM3_9HYME</name>
<evidence type="ECO:0000256" key="11">
    <source>
        <dbReference type="RuleBase" id="RU000682"/>
    </source>
</evidence>
<feature type="region of interest" description="Disordered" evidence="12">
    <location>
        <begin position="452"/>
        <end position="476"/>
    </location>
</feature>
<dbReference type="SMART" id="SM00389">
    <property type="entry name" value="HOX"/>
    <property type="match status" value="2"/>
</dbReference>
<keyword evidence="16" id="KW-1185">Reference proteome</keyword>
<evidence type="ECO:0000256" key="7">
    <source>
        <dbReference type="ARBA" id="ARBA00023155"/>
    </source>
</evidence>
<organism evidence="15 16">
    <name type="scientific">Trachymyrmex cornetzi</name>
    <dbReference type="NCBI Taxonomy" id="471704"/>
    <lineage>
        <taxon>Eukaryota</taxon>
        <taxon>Metazoa</taxon>
        <taxon>Ecdysozoa</taxon>
        <taxon>Arthropoda</taxon>
        <taxon>Hexapoda</taxon>
        <taxon>Insecta</taxon>
        <taxon>Pterygota</taxon>
        <taxon>Neoptera</taxon>
        <taxon>Endopterygota</taxon>
        <taxon>Hymenoptera</taxon>
        <taxon>Apocrita</taxon>
        <taxon>Aculeata</taxon>
        <taxon>Formicoidea</taxon>
        <taxon>Formicidae</taxon>
        <taxon>Myrmicinae</taxon>
        <taxon>Trachymyrmex</taxon>
    </lineage>
</organism>
<dbReference type="PROSITE" id="PS00034">
    <property type="entry name" value="PAIRED_1"/>
    <property type="match status" value="1"/>
</dbReference>
<dbReference type="InterPro" id="IPR036388">
    <property type="entry name" value="WH-like_DNA-bd_sf"/>
</dbReference>
<dbReference type="GO" id="GO:0007365">
    <property type="term" value="P:periodic partitioning"/>
    <property type="evidence" value="ECO:0007669"/>
    <property type="project" value="UniProtKB-ARBA"/>
</dbReference>
<dbReference type="Proteomes" id="UP000078492">
    <property type="component" value="Unassembled WGS sequence"/>
</dbReference>
<dbReference type="InterPro" id="IPR043565">
    <property type="entry name" value="PAX_fam"/>
</dbReference>
<dbReference type="FunFam" id="1.10.10.10:FF:000003">
    <property type="entry name" value="Paired box protein Pax-6"/>
    <property type="match status" value="1"/>
</dbReference>
<dbReference type="InterPro" id="IPR017970">
    <property type="entry name" value="Homeobox_CS"/>
</dbReference>
<evidence type="ECO:0000259" key="13">
    <source>
        <dbReference type="PROSITE" id="PS50071"/>
    </source>
</evidence>
<evidence type="ECO:0000256" key="4">
    <source>
        <dbReference type="ARBA" id="ARBA00022724"/>
    </source>
</evidence>
<comment type="similarity">
    <text evidence="2">Belongs to the paired homeobox family.</text>
</comment>
<feature type="compositionally biased region" description="Basic and acidic residues" evidence="12">
    <location>
        <begin position="149"/>
        <end position="158"/>
    </location>
</feature>
<evidence type="ECO:0000256" key="1">
    <source>
        <dbReference type="ARBA" id="ARBA00004123"/>
    </source>
</evidence>
<dbReference type="FunFam" id="1.10.10.60:FF:000679">
    <property type="entry name" value="Homeobox protein aristaless"/>
    <property type="match status" value="2"/>
</dbReference>
<evidence type="ECO:0000256" key="6">
    <source>
        <dbReference type="ARBA" id="ARBA00023125"/>
    </source>
</evidence>
<dbReference type="GO" id="GO:0000981">
    <property type="term" value="F:DNA-binding transcription factor activity, RNA polymerase II-specific"/>
    <property type="evidence" value="ECO:0007669"/>
    <property type="project" value="InterPro"/>
</dbReference>
<feature type="DNA-binding region" description="Homeobox" evidence="10">
    <location>
        <begin position="563"/>
        <end position="622"/>
    </location>
</feature>
<dbReference type="CDD" id="cd00131">
    <property type="entry name" value="PAX"/>
    <property type="match status" value="1"/>
</dbReference>
<protein>
    <submittedName>
        <fullName evidence="15">Protein gooseberry-neuro</fullName>
    </submittedName>
</protein>
<dbReference type="PANTHER" id="PTHR45636">
    <property type="entry name" value="PAIRED BOX PROTEIN PAX-6-RELATED-RELATED"/>
    <property type="match status" value="1"/>
</dbReference>
<feature type="region of interest" description="Disordered" evidence="12">
    <location>
        <begin position="514"/>
        <end position="570"/>
    </location>
</feature>
<reference evidence="15 16" key="1">
    <citation type="submission" date="2015-09" db="EMBL/GenBank/DDBJ databases">
        <title>Trachymyrmex cornetzi WGS genome.</title>
        <authorList>
            <person name="Nygaard S."/>
            <person name="Hu H."/>
            <person name="Boomsma J."/>
            <person name="Zhang G."/>
        </authorList>
    </citation>
    <scope>NUCLEOTIDE SEQUENCE [LARGE SCALE GENOMIC DNA]</scope>
    <source>
        <strain evidence="15">Tcor2-1</strain>
        <tissue evidence="15">Whole body</tissue>
    </source>
</reference>
<evidence type="ECO:0000256" key="12">
    <source>
        <dbReference type="SAM" id="MobiDB-lite"/>
    </source>
</evidence>
<evidence type="ECO:0000256" key="2">
    <source>
        <dbReference type="ARBA" id="ARBA00005733"/>
    </source>
</evidence>
<dbReference type="PROSITE" id="PS50071">
    <property type="entry name" value="HOMEOBOX_2"/>
    <property type="match status" value="2"/>
</dbReference>
<dbReference type="AlphaFoldDB" id="A0A195DEM3"/>
<keyword evidence="3" id="KW-0217">Developmental protein</keyword>
<keyword evidence="5" id="KW-0805">Transcription regulation</keyword>
<dbReference type="SUPFAM" id="SSF46689">
    <property type="entry name" value="Homeodomain-like"/>
    <property type="match status" value="3"/>
</dbReference>
<dbReference type="Pfam" id="PF00046">
    <property type="entry name" value="Homeodomain"/>
    <property type="match status" value="2"/>
</dbReference>
<feature type="domain" description="Homeobox" evidence="13">
    <location>
        <begin position="183"/>
        <end position="243"/>
    </location>
</feature>
<dbReference type="Gene3D" id="1.10.10.10">
    <property type="entry name" value="Winged helix-like DNA-binding domain superfamily/Winged helix DNA-binding domain"/>
    <property type="match status" value="2"/>
</dbReference>
<dbReference type="PROSITE" id="PS00027">
    <property type="entry name" value="HOMEOBOX_1"/>
    <property type="match status" value="2"/>
</dbReference>
<feature type="domain" description="Paired" evidence="14">
    <location>
        <begin position="16"/>
        <end position="143"/>
    </location>
</feature>
<evidence type="ECO:0000256" key="8">
    <source>
        <dbReference type="ARBA" id="ARBA00023163"/>
    </source>
</evidence>
<dbReference type="Gene3D" id="1.10.10.60">
    <property type="entry name" value="Homeodomain-like"/>
    <property type="match status" value="2"/>
</dbReference>
<keyword evidence="4" id="KW-0563">Paired box</keyword>
<dbReference type="InterPro" id="IPR001356">
    <property type="entry name" value="HD"/>
</dbReference>
<accession>A0A195DEM3</accession>
<evidence type="ECO:0000259" key="14">
    <source>
        <dbReference type="PROSITE" id="PS51057"/>
    </source>
</evidence>
<evidence type="ECO:0000313" key="15">
    <source>
        <dbReference type="EMBL" id="KYN11343.1"/>
    </source>
</evidence>
<gene>
    <name evidence="15" type="ORF">ALC57_16555</name>
</gene>
<feature type="domain" description="Homeobox" evidence="13">
    <location>
        <begin position="561"/>
        <end position="621"/>
    </location>
</feature>
<keyword evidence="7 10" id="KW-0371">Homeobox</keyword>
<dbReference type="GO" id="GO:0000978">
    <property type="term" value="F:RNA polymerase II cis-regulatory region sequence-specific DNA binding"/>
    <property type="evidence" value="ECO:0007669"/>
    <property type="project" value="TreeGrafter"/>
</dbReference>
<dbReference type="STRING" id="471704.A0A195DEM3"/>
<dbReference type="PROSITE" id="PS51057">
    <property type="entry name" value="PAIRED_2"/>
    <property type="match status" value="1"/>
</dbReference>
<evidence type="ECO:0000256" key="5">
    <source>
        <dbReference type="ARBA" id="ARBA00023015"/>
    </source>
</evidence>
<dbReference type="InterPro" id="IPR009057">
    <property type="entry name" value="Homeodomain-like_sf"/>
</dbReference>
<dbReference type="InterPro" id="IPR043182">
    <property type="entry name" value="PAIRED_DNA-bd_dom"/>
</dbReference>
<evidence type="ECO:0000256" key="3">
    <source>
        <dbReference type="ARBA" id="ARBA00022473"/>
    </source>
</evidence>
<evidence type="ECO:0000313" key="16">
    <source>
        <dbReference type="Proteomes" id="UP000078492"/>
    </source>
</evidence>
<feature type="region of interest" description="Disordered" evidence="12">
    <location>
        <begin position="136"/>
        <end position="178"/>
    </location>
</feature>
<proteinExistence type="inferred from homology"/>